<evidence type="ECO:0000313" key="3">
    <source>
        <dbReference type="Proteomes" id="UP000325395"/>
    </source>
</evidence>
<dbReference type="Proteomes" id="UP000325395">
    <property type="component" value="Unassembled WGS sequence"/>
</dbReference>
<reference evidence="2 3" key="1">
    <citation type="submission" date="2019-04" db="EMBL/GenBank/DDBJ databases">
        <authorList>
            <consortium name="DOE Joint Genome Institute"/>
            <person name="Mondo S."/>
            <person name="Kjaerbolling I."/>
            <person name="Vesth T."/>
            <person name="Frisvad J.C."/>
            <person name="Nybo J.L."/>
            <person name="Theobald S."/>
            <person name="Kildgaard S."/>
            <person name="Isbrandt T."/>
            <person name="Kuo A."/>
            <person name="Sato A."/>
            <person name="Lyhne E.K."/>
            <person name="Kogle M.E."/>
            <person name="Wiebenga A."/>
            <person name="Kun R.S."/>
            <person name="Lubbers R.J."/>
            <person name="Makela M.R."/>
            <person name="Barry K."/>
            <person name="Chovatia M."/>
            <person name="Clum A."/>
            <person name="Daum C."/>
            <person name="Haridas S."/>
            <person name="He G."/>
            <person name="LaButti K."/>
            <person name="Lipzen A."/>
            <person name="Riley R."/>
            <person name="Salamov A."/>
            <person name="Simmons B.A."/>
            <person name="Magnuson J.K."/>
            <person name="Henrissat B."/>
            <person name="Mortensen U.H."/>
            <person name="Larsen T.O."/>
            <person name="Devries R.P."/>
            <person name="Grigoriev I.V."/>
            <person name="Machida M."/>
            <person name="Baker S.E."/>
            <person name="Andersen M.R."/>
            <person name="Cantor M.N."/>
            <person name="Hua S.X."/>
        </authorList>
    </citation>
    <scope>NUCLEOTIDE SEQUENCE [LARGE SCALE GENOMIC DNA]</scope>
    <source>
        <strain evidence="2 3">CBS 117616</strain>
    </source>
</reference>
<accession>A0ABQ6W8W5</accession>
<organism evidence="2 3">
    <name type="scientific">Aspergillus pseudocaelatus</name>
    <dbReference type="NCBI Taxonomy" id="1825620"/>
    <lineage>
        <taxon>Eukaryota</taxon>
        <taxon>Fungi</taxon>
        <taxon>Dikarya</taxon>
        <taxon>Ascomycota</taxon>
        <taxon>Pezizomycotina</taxon>
        <taxon>Eurotiomycetes</taxon>
        <taxon>Eurotiomycetidae</taxon>
        <taxon>Eurotiales</taxon>
        <taxon>Aspergillaceae</taxon>
        <taxon>Aspergillus</taxon>
        <taxon>Aspergillus subgen. Circumdati</taxon>
    </lineage>
</organism>
<feature type="region of interest" description="Disordered" evidence="1">
    <location>
        <begin position="1"/>
        <end position="70"/>
    </location>
</feature>
<keyword evidence="3" id="KW-1185">Reference proteome</keyword>
<evidence type="ECO:0000256" key="1">
    <source>
        <dbReference type="SAM" id="MobiDB-lite"/>
    </source>
</evidence>
<dbReference type="EMBL" id="ML735804">
    <property type="protein sequence ID" value="KAE8413573.1"/>
    <property type="molecule type" value="Genomic_DNA"/>
</dbReference>
<feature type="compositionally biased region" description="Polar residues" evidence="1">
    <location>
        <begin position="22"/>
        <end position="42"/>
    </location>
</feature>
<protein>
    <submittedName>
        <fullName evidence="2">Uncharacterized protein</fullName>
    </submittedName>
</protein>
<evidence type="ECO:0000313" key="2">
    <source>
        <dbReference type="EMBL" id="KAE8413573.1"/>
    </source>
</evidence>
<gene>
    <name evidence="2" type="ORF">BDV36DRAFT_268163</name>
</gene>
<sequence length="70" mass="7741">MASRESLLTNRYPQSHPRGARLSSQDPRLPASSSKMTISVASKTPLYRSVSSESAEQPDEEQVPLPETLR</sequence>
<name>A0ABQ6W8W5_9EURO</name>
<proteinExistence type="predicted"/>
<feature type="compositionally biased region" description="Polar residues" evidence="1">
    <location>
        <begin position="1"/>
        <end position="13"/>
    </location>
</feature>